<reference evidence="3 5" key="2">
    <citation type="submission" date="2018-07" db="EMBL/GenBank/DDBJ databases">
        <title>Complete genome of the Arcobacter bivalviorum type strain LMG 26154.</title>
        <authorList>
            <person name="Miller W.G."/>
            <person name="Yee E."/>
            <person name="Bono J.L."/>
        </authorList>
    </citation>
    <scope>NUCLEOTIDE SEQUENCE [LARGE SCALE GENOMIC DNA]</scope>
    <source>
        <strain evidence="3 5">LMG 26154</strain>
    </source>
</reference>
<dbReference type="Gene3D" id="1.10.287.500">
    <property type="entry name" value="Helix hairpin bin"/>
    <property type="match status" value="1"/>
</dbReference>
<dbReference type="AlphaFoldDB" id="A0AAX2A7M8"/>
<proteinExistence type="predicted"/>
<gene>
    <name evidence="3" type="ORF">ABIV_0451</name>
    <name evidence="4" type="ORF">CRV05_10465</name>
</gene>
<evidence type="ECO:0000313" key="3">
    <source>
        <dbReference type="EMBL" id="AXH11472.1"/>
    </source>
</evidence>
<evidence type="ECO:0000256" key="1">
    <source>
        <dbReference type="SAM" id="Coils"/>
    </source>
</evidence>
<accession>A0AAX2A7M8</accession>
<sequence length="359" mass="40563">MSMSQEEIEALMNGLDFEDDSPKQETKSAEETIQGTQEEPQEATTESSTMSEDDINELIAQTEEIVNNKEENIEEESVDDILNNIEETVPSIETSDNIDDILNEVENIEEIKEEISEDIIPPSEEVSEAIAEEENSEENFDDILASIDGIQDAGSSVEEPKIEEEKKPDVDEEDIDFKINSGVFPLPVEQDTKVVNQLSQVANDSEEKATKIFDVLSNILDYNNEIQNDVQELASFNEKQTAMLSSLNQKFPKIGAFKENLEQAEKMGDFISDINEKLNNGNMEIFQAMELMQYHDINRQKIERVMSVIRKLTVYLNNLFEDENGYQEIAVAKHIHGDSSTGDLMAEDDLDALIAEFNN</sequence>
<keyword evidence="1" id="KW-0175">Coiled coil</keyword>
<feature type="coiled-coil region" evidence="1">
    <location>
        <begin position="52"/>
        <end position="118"/>
    </location>
</feature>
<feature type="compositionally biased region" description="Basic and acidic residues" evidence="2">
    <location>
        <begin position="20"/>
        <end position="30"/>
    </location>
</feature>
<dbReference type="EMBL" id="CP031217">
    <property type="protein sequence ID" value="AXH11472.1"/>
    <property type="molecule type" value="Genomic_DNA"/>
</dbReference>
<keyword evidence="6" id="KW-1185">Reference proteome</keyword>
<dbReference type="EMBL" id="PDKM01000006">
    <property type="protein sequence ID" value="RXK09343.1"/>
    <property type="molecule type" value="Genomic_DNA"/>
</dbReference>
<feature type="compositionally biased region" description="Polar residues" evidence="2">
    <location>
        <begin position="31"/>
        <end position="50"/>
    </location>
</feature>
<evidence type="ECO:0000313" key="4">
    <source>
        <dbReference type="EMBL" id="RXK09343.1"/>
    </source>
</evidence>
<name>A0AAX2A7M8_9BACT</name>
<dbReference type="Proteomes" id="UP000253850">
    <property type="component" value="Chromosome"/>
</dbReference>
<dbReference type="SUPFAM" id="SSF75708">
    <property type="entry name" value="Chemotaxis phosphatase CheZ"/>
    <property type="match status" value="1"/>
</dbReference>
<evidence type="ECO:0008006" key="7">
    <source>
        <dbReference type="Google" id="ProtNLM"/>
    </source>
</evidence>
<dbReference type="Proteomes" id="UP000289193">
    <property type="component" value="Unassembled WGS sequence"/>
</dbReference>
<evidence type="ECO:0000313" key="6">
    <source>
        <dbReference type="Proteomes" id="UP000289193"/>
    </source>
</evidence>
<organism evidence="4 6">
    <name type="scientific">Halarcobacter bivalviorum</name>
    <dbReference type="NCBI Taxonomy" id="663364"/>
    <lineage>
        <taxon>Bacteria</taxon>
        <taxon>Pseudomonadati</taxon>
        <taxon>Campylobacterota</taxon>
        <taxon>Epsilonproteobacteria</taxon>
        <taxon>Campylobacterales</taxon>
        <taxon>Arcobacteraceae</taxon>
        <taxon>Halarcobacter</taxon>
    </lineage>
</organism>
<evidence type="ECO:0000313" key="5">
    <source>
        <dbReference type="Proteomes" id="UP000253850"/>
    </source>
</evidence>
<dbReference type="KEGG" id="hbv:ABIV_0451"/>
<feature type="region of interest" description="Disordered" evidence="2">
    <location>
        <begin position="1"/>
        <end position="52"/>
    </location>
</feature>
<evidence type="ECO:0000256" key="2">
    <source>
        <dbReference type="SAM" id="MobiDB-lite"/>
    </source>
</evidence>
<reference evidence="4 6" key="1">
    <citation type="submission" date="2017-10" db="EMBL/GenBank/DDBJ databases">
        <title>Genomics of the genus Arcobacter.</title>
        <authorList>
            <person name="Perez-Cataluna A."/>
            <person name="Figueras M.J."/>
        </authorList>
    </citation>
    <scope>NUCLEOTIDE SEQUENCE [LARGE SCALE GENOMIC DNA]</scope>
    <source>
        <strain evidence="4 6">CECT 7835</strain>
    </source>
</reference>
<protein>
    <recommendedName>
        <fullName evidence="7">Protein phosphatase CheZ</fullName>
    </recommendedName>
</protein>